<dbReference type="Gene3D" id="3.30.457.10">
    <property type="entry name" value="Copper amine oxidase-like, N-terminal domain"/>
    <property type="match status" value="1"/>
</dbReference>
<feature type="chain" id="PRO_5016338713" evidence="1">
    <location>
        <begin position="30"/>
        <end position="361"/>
    </location>
</feature>
<protein>
    <submittedName>
        <fullName evidence="3">Copper amine oxidase N-terminal domain-containing protein</fullName>
    </submittedName>
</protein>
<proteinExistence type="predicted"/>
<dbReference type="EMBL" id="QEVW01000015">
    <property type="protein sequence ID" value="RAW12127.1"/>
    <property type="molecule type" value="Genomic_DNA"/>
</dbReference>
<dbReference type="SUPFAM" id="SSF55383">
    <property type="entry name" value="Copper amine oxidase, domain N"/>
    <property type="match status" value="1"/>
</dbReference>
<evidence type="ECO:0000259" key="2">
    <source>
        <dbReference type="Pfam" id="PF07833"/>
    </source>
</evidence>
<evidence type="ECO:0000313" key="3">
    <source>
        <dbReference type="EMBL" id="RAW12127.1"/>
    </source>
</evidence>
<evidence type="ECO:0000313" key="4">
    <source>
        <dbReference type="Proteomes" id="UP000250642"/>
    </source>
</evidence>
<name>A0A329QI73_9BACL</name>
<dbReference type="InterPro" id="IPR012854">
    <property type="entry name" value="Cu_amine_oxidase-like_N"/>
</dbReference>
<accession>A0A329QI73</accession>
<feature type="signal peptide" evidence="1">
    <location>
        <begin position="1"/>
        <end position="29"/>
    </location>
</feature>
<evidence type="ECO:0000256" key="1">
    <source>
        <dbReference type="SAM" id="SignalP"/>
    </source>
</evidence>
<feature type="domain" description="Copper amine oxidase-like N-terminal" evidence="2">
    <location>
        <begin position="71"/>
        <end position="160"/>
    </location>
</feature>
<dbReference type="Proteomes" id="UP000250642">
    <property type="component" value="Unassembled WGS sequence"/>
</dbReference>
<organism evidence="3 4">
    <name type="scientific">Paenibacillus taichungensis</name>
    <dbReference type="NCBI Taxonomy" id="484184"/>
    <lineage>
        <taxon>Bacteria</taxon>
        <taxon>Bacillati</taxon>
        <taxon>Bacillota</taxon>
        <taxon>Bacilli</taxon>
        <taxon>Bacillales</taxon>
        <taxon>Paenibacillaceae</taxon>
        <taxon>Paenibacillus</taxon>
    </lineage>
</organism>
<dbReference type="Pfam" id="PF07833">
    <property type="entry name" value="Cu_amine_oxidN1"/>
    <property type="match status" value="1"/>
</dbReference>
<keyword evidence="1" id="KW-0732">Signal</keyword>
<dbReference type="AlphaFoldDB" id="A0A329QI73"/>
<sequence length="361" mass="38384">MKSTMNNNMKKVSALMVLSLALGGGAAYAANLDSIQPINSTSVSADSKGTEAVKVSVNGASMTDGYWNKDGQEPMIALRDLTEALGIELKWNKENKSAELTKGTLWTIVTTGKDQYSVNKMLLKLGTAPEITKGTLFVPASFADKVLHAQVNTTGNQVTISSEEEVKTVTERGVITGINSEGKYQSIHIGGAGTDGIVLNVGEDTVFKSADGKDIKLTDLTIGMNVEAEHAEFATLSLPPQTPTYKVTVLDTAASESEVQPKEVLGTAGTIENVKTIDDNGTQIEISGSRLTETAPDHVILNISKDTQLVNHQGETIKPEELTKGAKVIGFYSPVLTRSLPPIGTAWKVVIETPADQPEAK</sequence>
<dbReference type="InterPro" id="IPR036582">
    <property type="entry name" value="Mao_N_sf"/>
</dbReference>
<reference evidence="3 4" key="1">
    <citation type="submission" date="2018-04" db="EMBL/GenBank/DDBJ databases">
        <title>Paenibacillus taichungensis Genome sequencing and assembly.</title>
        <authorList>
            <person name="Xu J."/>
            <person name="Rensing C."/>
            <person name="Mazhar H.S."/>
        </authorList>
    </citation>
    <scope>NUCLEOTIDE SEQUENCE [LARGE SCALE GENOMIC DNA]</scope>
    <source>
        <strain evidence="3 4">NC1</strain>
    </source>
</reference>
<gene>
    <name evidence="3" type="ORF">DC345_22665</name>
</gene>
<comment type="caution">
    <text evidence="3">The sequence shown here is derived from an EMBL/GenBank/DDBJ whole genome shotgun (WGS) entry which is preliminary data.</text>
</comment>